<keyword evidence="3" id="KW-0238">DNA-binding</keyword>
<dbReference type="PANTHER" id="PTHR42756:SF1">
    <property type="entry name" value="TRANSCRIPTIONAL REPRESSOR OF EMRAB OPERON"/>
    <property type="match status" value="1"/>
</dbReference>
<reference evidence="9 10" key="1">
    <citation type="journal article" date="2019" name="Int. J. Syst. Evol. Microbiol.">
        <title>The Global Catalogue of Microorganisms (GCM) 10K type strain sequencing project: providing services to taxonomists for standard genome sequencing and annotation.</title>
        <authorList>
            <consortium name="The Broad Institute Genomics Platform"/>
            <consortium name="The Broad Institute Genome Sequencing Center for Infectious Disease"/>
            <person name="Wu L."/>
            <person name="Ma J."/>
        </authorList>
    </citation>
    <scope>NUCLEOTIDE SEQUENCE [LARGE SCALE GENOMIC DNA]</scope>
    <source>
        <strain evidence="9 10">JCM 1407</strain>
    </source>
</reference>
<dbReference type="InterPro" id="IPR036388">
    <property type="entry name" value="WH-like_DNA-bd_sf"/>
</dbReference>
<dbReference type="SMART" id="SM00347">
    <property type="entry name" value="HTH_MARR"/>
    <property type="match status" value="1"/>
</dbReference>
<organism evidence="9 10">
    <name type="scientific">Clostridium oceanicum</name>
    <dbReference type="NCBI Taxonomy" id="1543"/>
    <lineage>
        <taxon>Bacteria</taxon>
        <taxon>Bacillati</taxon>
        <taxon>Bacillota</taxon>
        <taxon>Clostridia</taxon>
        <taxon>Eubacteriales</taxon>
        <taxon>Clostridiaceae</taxon>
        <taxon>Clostridium</taxon>
    </lineage>
</organism>
<evidence type="ECO:0000256" key="5">
    <source>
        <dbReference type="ARBA" id="ARBA00046337"/>
    </source>
</evidence>
<protein>
    <recommendedName>
        <fullName evidence="6">HTH-type transcriptional regulator SarZ</fullName>
    </recommendedName>
    <alternativeName>
        <fullName evidence="7">Staphylococcal accessory regulator Z</fullName>
    </alternativeName>
</protein>
<evidence type="ECO:0000313" key="10">
    <source>
        <dbReference type="Proteomes" id="UP001501510"/>
    </source>
</evidence>
<dbReference type="RefSeq" id="WP_343757729.1">
    <property type="nucleotide sequence ID" value="NZ_BAAACG010000001.1"/>
</dbReference>
<gene>
    <name evidence="9" type="ORF">GCM10008906_00960</name>
</gene>
<dbReference type="Pfam" id="PF22381">
    <property type="entry name" value="Staph_reg_Sar_Rot"/>
    <property type="match status" value="1"/>
</dbReference>
<feature type="domain" description="HTH marR-type" evidence="8">
    <location>
        <begin position="6"/>
        <end position="141"/>
    </location>
</feature>
<evidence type="ECO:0000256" key="6">
    <source>
        <dbReference type="ARBA" id="ARBA00047188"/>
    </source>
</evidence>
<comment type="similarity">
    <text evidence="5">Belongs to the SarZ family.</text>
</comment>
<dbReference type="EMBL" id="BAAACG010000001">
    <property type="protein sequence ID" value="GAA0731937.1"/>
    <property type="molecule type" value="Genomic_DNA"/>
</dbReference>
<evidence type="ECO:0000259" key="8">
    <source>
        <dbReference type="PROSITE" id="PS50995"/>
    </source>
</evidence>
<dbReference type="PANTHER" id="PTHR42756">
    <property type="entry name" value="TRANSCRIPTIONAL REGULATOR, MARR"/>
    <property type="match status" value="1"/>
</dbReference>
<evidence type="ECO:0000256" key="7">
    <source>
        <dbReference type="ARBA" id="ARBA00047207"/>
    </source>
</evidence>
<evidence type="ECO:0000256" key="3">
    <source>
        <dbReference type="ARBA" id="ARBA00023125"/>
    </source>
</evidence>
<dbReference type="InterPro" id="IPR036390">
    <property type="entry name" value="WH_DNA-bd_sf"/>
</dbReference>
<comment type="caution">
    <text evidence="9">The sequence shown here is derived from an EMBL/GenBank/DDBJ whole genome shotgun (WGS) entry which is preliminary data.</text>
</comment>
<comment type="subcellular location">
    <subcellularLocation>
        <location evidence="1">Cytoplasm</location>
    </subcellularLocation>
</comment>
<keyword evidence="4" id="KW-0804">Transcription</keyword>
<keyword evidence="2" id="KW-0805">Transcription regulation</keyword>
<name>A0ABN1J8U5_9CLOT</name>
<dbReference type="PRINTS" id="PR00598">
    <property type="entry name" value="HTHMARR"/>
</dbReference>
<dbReference type="InterPro" id="IPR000835">
    <property type="entry name" value="HTH_MarR-typ"/>
</dbReference>
<dbReference type="SUPFAM" id="SSF46785">
    <property type="entry name" value="Winged helix' DNA-binding domain"/>
    <property type="match status" value="1"/>
</dbReference>
<dbReference type="Proteomes" id="UP001501510">
    <property type="component" value="Unassembled WGS sequence"/>
</dbReference>
<evidence type="ECO:0000313" key="9">
    <source>
        <dbReference type="EMBL" id="GAA0731937.1"/>
    </source>
</evidence>
<sequence>MYKEKINSLPSLISKANKSIKNMLIEELKKAGAEELSPSHGYILIGLYKNEKMSMTEITKTIGKKKNTVTMLVKKLIDYNYVQKHLDPKDSRKTYIVLTKKGREFHSKFDEISKNLIDTTIKGFTEEEKQLFVVLIEKIINNFKEV</sequence>
<dbReference type="PROSITE" id="PS50995">
    <property type="entry name" value="HTH_MARR_2"/>
    <property type="match status" value="1"/>
</dbReference>
<keyword evidence="10" id="KW-1185">Reference proteome</keyword>
<evidence type="ECO:0000256" key="4">
    <source>
        <dbReference type="ARBA" id="ARBA00023163"/>
    </source>
</evidence>
<dbReference type="InterPro" id="IPR055166">
    <property type="entry name" value="Transc_reg_Sar_Rot_HTH"/>
</dbReference>
<proteinExistence type="inferred from homology"/>
<accession>A0ABN1J8U5</accession>
<dbReference type="Gene3D" id="1.10.10.10">
    <property type="entry name" value="Winged helix-like DNA-binding domain superfamily/Winged helix DNA-binding domain"/>
    <property type="match status" value="1"/>
</dbReference>
<evidence type="ECO:0000256" key="1">
    <source>
        <dbReference type="ARBA" id="ARBA00004496"/>
    </source>
</evidence>
<evidence type="ECO:0000256" key="2">
    <source>
        <dbReference type="ARBA" id="ARBA00023015"/>
    </source>
</evidence>